<evidence type="ECO:0000259" key="7">
    <source>
        <dbReference type="Pfam" id="PF02687"/>
    </source>
</evidence>
<protein>
    <submittedName>
        <fullName evidence="9">Putative ABC transport system permease protein</fullName>
    </submittedName>
</protein>
<dbReference type="InterPro" id="IPR003838">
    <property type="entry name" value="ABC3_permease_C"/>
</dbReference>
<evidence type="ECO:0000256" key="4">
    <source>
        <dbReference type="ARBA" id="ARBA00022989"/>
    </source>
</evidence>
<evidence type="ECO:0000256" key="3">
    <source>
        <dbReference type="ARBA" id="ARBA00022692"/>
    </source>
</evidence>
<comment type="subcellular location">
    <subcellularLocation>
        <location evidence="1">Cell membrane</location>
        <topology evidence="1">Multi-pass membrane protein</topology>
    </subcellularLocation>
</comment>
<dbReference type="InterPro" id="IPR025857">
    <property type="entry name" value="MacB_PCD"/>
</dbReference>
<feature type="transmembrane region" description="Helical" evidence="6">
    <location>
        <begin position="400"/>
        <end position="423"/>
    </location>
</feature>
<keyword evidence="10" id="KW-1185">Reference proteome</keyword>
<dbReference type="PANTHER" id="PTHR30572:SF18">
    <property type="entry name" value="ABC-TYPE MACROLIDE FAMILY EXPORT SYSTEM PERMEASE COMPONENT 2"/>
    <property type="match status" value="1"/>
</dbReference>
<evidence type="ECO:0000256" key="1">
    <source>
        <dbReference type="ARBA" id="ARBA00004651"/>
    </source>
</evidence>
<evidence type="ECO:0000313" key="9">
    <source>
        <dbReference type="EMBL" id="SHG88244.1"/>
    </source>
</evidence>
<feature type="transmembrane region" description="Helical" evidence="6">
    <location>
        <begin position="310"/>
        <end position="331"/>
    </location>
</feature>
<dbReference type="RefSeq" id="WP_073324180.1">
    <property type="nucleotide sequence ID" value="NZ_FQWD01000005.1"/>
</dbReference>
<dbReference type="Pfam" id="PF12704">
    <property type="entry name" value="MacB_PCD"/>
    <property type="match status" value="1"/>
</dbReference>
<feature type="domain" description="ABC3 transporter permease C-terminal" evidence="7">
    <location>
        <begin position="314"/>
        <end position="430"/>
    </location>
</feature>
<reference evidence="10" key="1">
    <citation type="submission" date="2016-11" db="EMBL/GenBank/DDBJ databases">
        <authorList>
            <person name="Varghese N."/>
            <person name="Submissions S."/>
        </authorList>
    </citation>
    <scope>NUCLEOTIDE SEQUENCE [LARGE SCALE GENOMIC DNA]</scope>
    <source>
        <strain evidence="10">CGMCC 1.8995</strain>
    </source>
</reference>
<dbReference type="InterPro" id="IPR050250">
    <property type="entry name" value="Macrolide_Exporter_MacB"/>
</dbReference>
<organism evidence="9 10">
    <name type="scientific">Marisediminitalea aggregata</name>
    <dbReference type="NCBI Taxonomy" id="634436"/>
    <lineage>
        <taxon>Bacteria</taxon>
        <taxon>Pseudomonadati</taxon>
        <taxon>Pseudomonadota</taxon>
        <taxon>Gammaproteobacteria</taxon>
        <taxon>Alteromonadales</taxon>
        <taxon>Alteromonadaceae</taxon>
        <taxon>Marisediminitalea</taxon>
    </lineage>
</organism>
<dbReference type="PROSITE" id="PS51257">
    <property type="entry name" value="PROKAR_LIPOPROTEIN"/>
    <property type="match status" value="1"/>
</dbReference>
<evidence type="ECO:0000256" key="2">
    <source>
        <dbReference type="ARBA" id="ARBA00022475"/>
    </source>
</evidence>
<evidence type="ECO:0000256" key="6">
    <source>
        <dbReference type="SAM" id="Phobius"/>
    </source>
</evidence>
<sequence>MFYYYLKLASKSIKRTPWLSGLMMLAIALGIGACMTTITVNYLMSANPIPEKSDQLYYVQLDSWSPHFAAREPNEPPDQLTWTDATNLMQAQQAFRQSAMASSGGVVQPDNPDVKTFMASLRLNFADFFPMFNAPFLYGSGWQYSDDVARKQVAVISKETNDRVFGGENSVGKSITIAGEMFTVVGVLDEWVLVPRFYDVTTGAFSETEDVFIPFYMKQVMQLSNGGNTNCWKSPEGEGFEAFLMSECINYQMWVELPTDADRDAYMTFLNAYVDEQKALGRFPRPHNNRLSDVMTWMETEEVVADDAQIMMYMAFLFLFVCILNTVGLLLSKFATRNGDVALRRAIGATKGAIFAQYITETALIGLIGGVLGLALASLGLQAIESLYGDFISELVHLDATMVVLSFGIAITASVLAGCYPAWRVCSIPPASQLKTQ</sequence>
<feature type="transmembrane region" description="Helical" evidence="6">
    <location>
        <begin position="352"/>
        <end position="380"/>
    </location>
</feature>
<dbReference type="EMBL" id="FQWD01000005">
    <property type="protein sequence ID" value="SHG88244.1"/>
    <property type="molecule type" value="Genomic_DNA"/>
</dbReference>
<keyword evidence="5 6" id="KW-0472">Membrane</keyword>
<keyword evidence="4 6" id="KW-1133">Transmembrane helix</keyword>
<evidence type="ECO:0000313" key="10">
    <source>
        <dbReference type="Proteomes" id="UP000184520"/>
    </source>
</evidence>
<dbReference type="Pfam" id="PF02687">
    <property type="entry name" value="FtsX"/>
    <property type="match status" value="1"/>
</dbReference>
<name>A0A1M5NF86_9ALTE</name>
<dbReference type="OrthoDB" id="8735006at2"/>
<gene>
    <name evidence="9" type="ORF">SAMN05216361_3212</name>
</gene>
<dbReference type="AlphaFoldDB" id="A0A1M5NF86"/>
<feature type="transmembrane region" description="Helical" evidence="6">
    <location>
        <begin position="21"/>
        <end position="44"/>
    </location>
</feature>
<keyword evidence="2" id="KW-1003">Cell membrane</keyword>
<evidence type="ECO:0000259" key="8">
    <source>
        <dbReference type="Pfam" id="PF12704"/>
    </source>
</evidence>
<dbReference type="PANTHER" id="PTHR30572">
    <property type="entry name" value="MEMBRANE COMPONENT OF TRANSPORTER-RELATED"/>
    <property type="match status" value="1"/>
</dbReference>
<evidence type="ECO:0000256" key="5">
    <source>
        <dbReference type="ARBA" id="ARBA00023136"/>
    </source>
</evidence>
<proteinExistence type="predicted"/>
<keyword evidence="3 6" id="KW-0812">Transmembrane</keyword>
<dbReference type="Proteomes" id="UP000184520">
    <property type="component" value="Unassembled WGS sequence"/>
</dbReference>
<accession>A0A1M5NF86</accession>
<dbReference type="GO" id="GO:0005886">
    <property type="term" value="C:plasma membrane"/>
    <property type="evidence" value="ECO:0007669"/>
    <property type="project" value="UniProtKB-SubCell"/>
</dbReference>
<dbReference type="STRING" id="634436.SAMN05216361_3212"/>
<dbReference type="GO" id="GO:0022857">
    <property type="term" value="F:transmembrane transporter activity"/>
    <property type="evidence" value="ECO:0007669"/>
    <property type="project" value="TreeGrafter"/>
</dbReference>
<feature type="domain" description="MacB-like periplasmic core" evidence="8">
    <location>
        <begin position="20"/>
        <end position="265"/>
    </location>
</feature>